<proteinExistence type="predicted"/>
<dbReference type="OrthoDB" id="50483at2157"/>
<protein>
    <submittedName>
        <fullName evidence="1">Uncharacterized protein</fullName>
    </submittedName>
</protein>
<gene>
    <name evidence="1" type="ordered locus">Arcve_1990</name>
</gene>
<dbReference type="RefSeq" id="WP_013684635.1">
    <property type="nucleotide sequence ID" value="NC_015320.1"/>
</dbReference>
<reference evidence="1 2" key="1">
    <citation type="submission" date="2011-03" db="EMBL/GenBank/DDBJ databases">
        <title>The complete genome of Archaeoglobus veneficus SNP6.</title>
        <authorList>
            <consortium name="US DOE Joint Genome Institute (JGI-PGF)"/>
            <person name="Lucas S."/>
            <person name="Copeland A."/>
            <person name="Lapidus A."/>
            <person name="Bruce D."/>
            <person name="Goodwin L."/>
            <person name="Pitluck S."/>
            <person name="Kyrpides N."/>
            <person name="Mavromatis K."/>
            <person name="Pagani I."/>
            <person name="Ivanova N."/>
            <person name="Mikhailova N."/>
            <person name="Lu M."/>
            <person name="Detter J.C."/>
            <person name="Tapia R."/>
            <person name="Han C."/>
            <person name="Land M."/>
            <person name="Hauser L."/>
            <person name="Markowitz V."/>
            <person name="Cheng J.-F."/>
            <person name="Hugenholtz P."/>
            <person name="Woyke T."/>
            <person name="Wu D."/>
            <person name="Spring S."/>
            <person name="Brambilla E."/>
            <person name="Klenk H.-P."/>
            <person name="Eisen J.A."/>
        </authorList>
    </citation>
    <scope>NUCLEOTIDE SEQUENCE [LARGE SCALE GENOMIC DNA]</scope>
    <source>
        <strain>SNP6</strain>
    </source>
</reference>
<accession>F2KS44</accession>
<dbReference type="KEGG" id="ave:Arcve_1990"/>
<dbReference type="AlphaFoldDB" id="F2KS44"/>
<organism evidence="1 2">
    <name type="scientific">Archaeoglobus veneficus (strain DSM 11195 / SNP6)</name>
    <dbReference type="NCBI Taxonomy" id="693661"/>
    <lineage>
        <taxon>Archaea</taxon>
        <taxon>Methanobacteriati</taxon>
        <taxon>Methanobacteriota</taxon>
        <taxon>Archaeoglobi</taxon>
        <taxon>Archaeoglobales</taxon>
        <taxon>Archaeoglobaceae</taxon>
        <taxon>Archaeoglobus</taxon>
    </lineage>
</organism>
<dbReference type="GeneID" id="10395122"/>
<keyword evidence="2" id="KW-1185">Reference proteome</keyword>
<name>F2KS44_ARCVS</name>
<evidence type="ECO:0000313" key="2">
    <source>
        <dbReference type="Proteomes" id="UP000008136"/>
    </source>
</evidence>
<dbReference type="STRING" id="693661.Arcve_1990"/>
<dbReference type="eggNOG" id="arCOG13264">
    <property type="taxonomic scope" value="Archaea"/>
</dbReference>
<dbReference type="Proteomes" id="UP000008136">
    <property type="component" value="Chromosome"/>
</dbReference>
<sequence>METSPVVSPLCEKSLVSRVKIIPNLLPEEKAFLMRVCEEIEKSSVDRELPVLYAGSGGDVEHAVILGDNLVFVDSHLPEVTLMEIRHGIDRIGGEIVEERREGVLGKGGRHVINFRLNGCDINLTYYAEDATKIGDEFMPEELKDGCSVYFVKVPLPKEERVGSLVSPEVLARMLDFVVNGGFYLERECPITRFLSPELAGFEKVASGFISALSINYDEEGNLYRKVRDVENLAELLRVDRELYRLCGSRHNSGLDVNDELSKHEVIRLAREHCERFPDKLKDEVIKAVKTFVEKL</sequence>
<evidence type="ECO:0000313" key="1">
    <source>
        <dbReference type="EMBL" id="AEA47983.1"/>
    </source>
</evidence>
<dbReference type="HOGENOM" id="CLU_081756_0_0_2"/>
<dbReference type="EMBL" id="CP002588">
    <property type="protein sequence ID" value="AEA47983.1"/>
    <property type="molecule type" value="Genomic_DNA"/>
</dbReference>